<feature type="transmembrane region" description="Helical" evidence="2">
    <location>
        <begin position="290"/>
        <end position="312"/>
    </location>
</feature>
<keyword evidence="1" id="KW-0378">Hydrolase</keyword>
<accession>A0A7S2CMC3</accession>
<proteinExistence type="predicted"/>
<name>A0A7S2CMC3_9STRA</name>
<evidence type="ECO:0000256" key="2">
    <source>
        <dbReference type="SAM" id="Phobius"/>
    </source>
</evidence>
<protein>
    <recommendedName>
        <fullName evidence="3">Nudix hydrolase domain-containing protein</fullName>
    </recommendedName>
</protein>
<feature type="domain" description="Nudix hydrolase" evidence="3">
    <location>
        <begin position="49"/>
        <end position="193"/>
    </location>
</feature>
<dbReference type="Gene3D" id="3.90.79.10">
    <property type="entry name" value="Nucleoside Triphosphate Pyrophosphohydrolase"/>
    <property type="match status" value="1"/>
</dbReference>
<dbReference type="InterPro" id="IPR020084">
    <property type="entry name" value="NUDIX_hydrolase_CS"/>
</dbReference>
<dbReference type="GO" id="GO:0010945">
    <property type="term" value="F:coenzyme A diphosphatase activity"/>
    <property type="evidence" value="ECO:0007669"/>
    <property type="project" value="InterPro"/>
</dbReference>
<dbReference type="InterPro" id="IPR015797">
    <property type="entry name" value="NUDIX_hydrolase-like_dom_sf"/>
</dbReference>
<dbReference type="SUPFAM" id="SSF55811">
    <property type="entry name" value="Nudix"/>
    <property type="match status" value="1"/>
</dbReference>
<evidence type="ECO:0000259" key="3">
    <source>
        <dbReference type="PROSITE" id="PS51462"/>
    </source>
</evidence>
<dbReference type="PANTHER" id="PTHR12992:SF44">
    <property type="entry name" value="NUDIX HYDROLASE DOMAIN-CONTAINING PROTEIN"/>
    <property type="match status" value="1"/>
</dbReference>
<keyword evidence="2" id="KW-1133">Transmembrane helix</keyword>
<organism evidence="4">
    <name type="scientific">Octactis speculum</name>
    <dbReference type="NCBI Taxonomy" id="3111310"/>
    <lineage>
        <taxon>Eukaryota</taxon>
        <taxon>Sar</taxon>
        <taxon>Stramenopiles</taxon>
        <taxon>Ochrophyta</taxon>
        <taxon>Dictyochophyceae</taxon>
        <taxon>Dictyochales</taxon>
        <taxon>Dictyochaceae</taxon>
        <taxon>Octactis</taxon>
    </lineage>
</organism>
<reference evidence="4" key="1">
    <citation type="submission" date="2021-01" db="EMBL/GenBank/DDBJ databases">
        <authorList>
            <person name="Corre E."/>
            <person name="Pelletier E."/>
            <person name="Niang G."/>
            <person name="Scheremetjew M."/>
            <person name="Finn R."/>
            <person name="Kale V."/>
            <person name="Holt S."/>
            <person name="Cochrane G."/>
            <person name="Meng A."/>
            <person name="Brown T."/>
            <person name="Cohen L."/>
        </authorList>
    </citation>
    <scope>NUCLEOTIDE SEQUENCE</scope>
    <source>
        <strain evidence="4">CCMP1381</strain>
    </source>
</reference>
<dbReference type="InterPro" id="IPR000086">
    <property type="entry name" value="NUDIX_hydrolase_dom"/>
</dbReference>
<dbReference type="CDD" id="cd03426">
    <property type="entry name" value="NUDIX_CoAse_Nudt7"/>
    <property type="match status" value="1"/>
</dbReference>
<gene>
    <name evidence="4" type="ORF">DSPE1174_LOCUS15638</name>
</gene>
<dbReference type="InterPro" id="IPR045121">
    <property type="entry name" value="CoAse"/>
</dbReference>
<dbReference type="AlphaFoldDB" id="A0A7S2CMC3"/>
<keyword evidence="2" id="KW-0812">Transmembrane</keyword>
<keyword evidence="2" id="KW-0472">Membrane</keyword>
<dbReference type="PROSITE" id="PS51462">
    <property type="entry name" value="NUDIX"/>
    <property type="match status" value="1"/>
</dbReference>
<dbReference type="PANTHER" id="PTHR12992">
    <property type="entry name" value="NUDIX HYDROLASE"/>
    <property type="match status" value="1"/>
</dbReference>
<sequence>MMRRQEETFLSVLRRIQLQFKATPVKVLGCTKGREMACGVKVLTPDAGVRRAAVSVVLRLNENAATELLLIRRADNPQDKWSGDIALPGGKREAGESDLEAAVRETREEVGLDVIGGGFDLLGQLDDRMINSGGKKKKMVISVFIFGQRDGHPRPTLKIQPGEVASAWWAPFEELEATPVTELSKPFRKFMRLPFPADTLVRDVLRCDQIFFSCLAVNPPSKVTKPEEREKFIMWGITLRVFSDLVHRVRGRQLLPGRTYRLGSKAADFVWFRILAPGGASFATCSHRHIVYSVGAVAVAIGLLQLGSSGFWR</sequence>
<dbReference type="PROSITE" id="PS00893">
    <property type="entry name" value="NUDIX_BOX"/>
    <property type="match status" value="1"/>
</dbReference>
<dbReference type="EMBL" id="HBGS01030632">
    <property type="protein sequence ID" value="CAD9429389.1"/>
    <property type="molecule type" value="Transcribed_RNA"/>
</dbReference>
<dbReference type="Pfam" id="PF00293">
    <property type="entry name" value="NUDIX"/>
    <property type="match status" value="1"/>
</dbReference>
<evidence type="ECO:0000256" key="1">
    <source>
        <dbReference type="ARBA" id="ARBA00022801"/>
    </source>
</evidence>
<evidence type="ECO:0000313" key="4">
    <source>
        <dbReference type="EMBL" id="CAD9429389.1"/>
    </source>
</evidence>